<keyword evidence="3" id="KW-1185">Reference proteome</keyword>
<dbReference type="KEGG" id="aten:116290481"/>
<feature type="region of interest" description="Disordered" evidence="1">
    <location>
        <begin position="69"/>
        <end position="89"/>
    </location>
</feature>
<dbReference type="GeneID" id="116290481"/>
<evidence type="ECO:0000313" key="3">
    <source>
        <dbReference type="Proteomes" id="UP000515163"/>
    </source>
</evidence>
<evidence type="ECO:0000259" key="2">
    <source>
        <dbReference type="Pfam" id="PF00443"/>
    </source>
</evidence>
<evidence type="ECO:0000313" key="4">
    <source>
        <dbReference type="RefSeq" id="XP_031553379.1"/>
    </source>
</evidence>
<dbReference type="InterPro" id="IPR001394">
    <property type="entry name" value="Peptidase_C19_UCH"/>
</dbReference>
<proteinExistence type="predicted"/>
<evidence type="ECO:0000256" key="1">
    <source>
        <dbReference type="SAM" id="MobiDB-lite"/>
    </source>
</evidence>
<gene>
    <name evidence="4" type="primary">LOC116290481</name>
</gene>
<feature type="domain" description="Peptidase C19 ubiquitin carboxyl-terminal hydrolase" evidence="2">
    <location>
        <begin position="294"/>
        <end position="565"/>
    </location>
</feature>
<feature type="region of interest" description="Disordered" evidence="1">
    <location>
        <begin position="25"/>
        <end position="48"/>
    </location>
</feature>
<dbReference type="GO" id="GO:0004843">
    <property type="term" value="F:cysteine-type deubiquitinase activity"/>
    <property type="evidence" value="ECO:0007669"/>
    <property type="project" value="InterPro"/>
</dbReference>
<name>A0A6P8HAB7_ACTTE</name>
<dbReference type="OrthoDB" id="10624056at2759"/>
<accession>A0A6P8HAB7</accession>
<sequence>MANRGNDDRVKQLEIELGQLRERIGQGRTGHGHLDSNPSSNNVDNRSFSSITNSALGNLSRLHSSFSAPRFNPMSRAQTHSRAGRSKSQGRRYDVALVVLDYVPSAPVEMDFSHHHTLGTGQLTLFSTFDEKRCEREILSTIRMFEGLENYGGRFSFVKRVGRKSIIKPTLSALHKFDAKAINSFKGSGNLYVRLTSPSGIDPNPTTLDEDMPEGEEYQDVEYSDIEDNTNEVAYVGTTVRVPGPMSSSELGMQISNSTPEVPREPCQQNLSLPDFLKKEKLLKSTESVIKNYGLHNFGSTDAVSVVIALLQYIPSIMIALSENTRIGSALLDLMAVRGCRDNAIVDNAIKCFLCSIGKEYGEQLDVLEVLEKTLLTIKAASEELCKAVESSFMGEWLKNVKCKEEEVSLEYSHGPIVYVVQSSQEKDACKILRSSHAYKRCTSVQQEIVEKFENIGSQPGTEEFFESIFCEFLPELFLLGIKRNNDIGIKDRTILEIPKTIPFGILKDPEVDTEVSGQGYGLKALIIHSEIRSHSSIAVKNGEDIDSWILYNDGKTTTFKMTEVIENYLHGGAANDSIDSLCCLWSTGILWRLPISSNKRQEKRNFKQIERRERGHLSNQAWHKSEVDSKLYRCIK</sequence>
<dbReference type="InParanoid" id="A0A6P8HAB7"/>
<dbReference type="RefSeq" id="XP_031553379.1">
    <property type="nucleotide sequence ID" value="XM_031697519.1"/>
</dbReference>
<reference evidence="4" key="1">
    <citation type="submission" date="2025-08" db="UniProtKB">
        <authorList>
            <consortium name="RefSeq"/>
        </authorList>
    </citation>
    <scope>IDENTIFICATION</scope>
    <source>
        <tissue evidence="4">Tentacle</tissue>
    </source>
</reference>
<organism evidence="3 4">
    <name type="scientific">Actinia tenebrosa</name>
    <name type="common">Australian red waratah sea anemone</name>
    <dbReference type="NCBI Taxonomy" id="6105"/>
    <lineage>
        <taxon>Eukaryota</taxon>
        <taxon>Metazoa</taxon>
        <taxon>Cnidaria</taxon>
        <taxon>Anthozoa</taxon>
        <taxon>Hexacorallia</taxon>
        <taxon>Actiniaria</taxon>
        <taxon>Actiniidae</taxon>
        <taxon>Actinia</taxon>
    </lineage>
</organism>
<dbReference type="AlphaFoldDB" id="A0A6P8HAB7"/>
<protein>
    <submittedName>
        <fullName evidence="4">Uncharacterized protein LOC116290481 isoform X1</fullName>
    </submittedName>
</protein>
<dbReference type="SUPFAM" id="SSF54001">
    <property type="entry name" value="Cysteine proteinases"/>
    <property type="match status" value="1"/>
</dbReference>
<dbReference type="GO" id="GO:0016579">
    <property type="term" value="P:protein deubiquitination"/>
    <property type="evidence" value="ECO:0007669"/>
    <property type="project" value="InterPro"/>
</dbReference>
<dbReference type="Pfam" id="PF00443">
    <property type="entry name" value="UCH"/>
    <property type="match status" value="1"/>
</dbReference>
<dbReference type="Gene3D" id="3.90.70.10">
    <property type="entry name" value="Cysteine proteinases"/>
    <property type="match status" value="1"/>
</dbReference>
<feature type="compositionally biased region" description="Polar residues" evidence="1">
    <location>
        <begin position="36"/>
        <end position="48"/>
    </location>
</feature>
<dbReference type="InterPro" id="IPR038765">
    <property type="entry name" value="Papain-like_cys_pep_sf"/>
</dbReference>
<dbReference type="Proteomes" id="UP000515163">
    <property type="component" value="Unplaced"/>
</dbReference>